<dbReference type="EMBL" id="AGWY01000008">
    <property type="protein sequence ID" value="EKS35915.1"/>
    <property type="molecule type" value="Genomic_DNA"/>
</dbReference>
<reference evidence="2 3" key="1">
    <citation type="submission" date="2012-04" db="EMBL/GenBank/DDBJ databases">
        <title>The Genome Sequence of Afipia clevelandensis ATCC 49720.</title>
        <authorList>
            <consortium name="The Broad Institute Genome Sequencing Platform"/>
            <person name="Earl A."/>
            <person name="Ward D."/>
            <person name="Feldgarden M."/>
            <person name="Gevers D."/>
            <person name="Huys G."/>
            <person name="Walker B."/>
            <person name="Young S.K."/>
            <person name="Zeng Q."/>
            <person name="Gargeya S."/>
            <person name="Fitzgerald M."/>
            <person name="Haas B."/>
            <person name="Abouelleil A."/>
            <person name="Alvarado L."/>
            <person name="Arachchi H.M."/>
            <person name="Berlin A."/>
            <person name="Chapman S.B."/>
            <person name="Goldberg J."/>
            <person name="Griggs A."/>
            <person name="Gujja S."/>
            <person name="Hansen M."/>
            <person name="Howarth C."/>
            <person name="Imamovic A."/>
            <person name="Larimer J."/>
            <person name="McCowen C."/>
            <person name="Montmayeur A."/>
            <person name="Murphy C."/>
            <person name="Neiman D."/>
            <person name="Pearson M."/>
            <person name="Priest M."/>
            <person name="Roberts A."/>
            <person name="Saif S."/>
            <person name="Shea T."/>
            <person name="Sisk P."/>
            <person name="Sykes S."/>
            <person name="Wortman J."/>
            <person name="Nusbaum C."/>
            <person name="Birren B."/>
        </authorList>
    </citation>
    <scope>NUCLEOTIDE SEQUENCE [LARGE SCALE GENOMIC DNA]</scope>
    <source>
        <strain evidence="2 3">ATCC 49720</strain>
    </source>
</reference>
<evidence type="ECO:0000313" key="3">
    <source>
        <dbReference type="Proteomes" id="UP000001095"/>
    </source>
</evidence>
<keyword evidence="3" id="KW-1185">Reference proteome</keyword>
<dbReference type="HOGENOM" id="CLU_2476452_0_0_5"/>
<evidence type="ECO:0000256" key="1">
    <source>
        <dbReference type="SAM" id="MobiDB-lite"/>
    </source>
</evidence>
<proteinExistence type="predicted"/>
<comment type="caution">
    <text evidence="2">The sequence shown here is derived from an EMBL/GenBank/DDBJ whole genome shotgun (WGS) entry which is preliminary data.</text>
</comment>
<sequence>MTDKPPGQKSDGKTVPQYEIDGRAARANMEKLRALRLAKEAAEAASAPPKPAKKAGGKRTAAAKQEKAAPAKLSDWLADQRKGGFRT</sequence>
<dbReference type="RefSeq" id="WP_002712993.1">
    <property type="nucleotide sequence ID" value="NZ_KB375281.1"/>
</dbReference>
<evidence type="ECO:0000313" key="2">
    <source>
        <dbReference type="EMBL" id="EKS35915.1"/>
    </source>
</evidence>
<feature type="compositionally biased region" description="Basic and acidic residues" evidence="1">
    <location>
        <begin position="78"/>
        <end position="87"/>
    </location>
</feature>
<dbReference type="Proteomes" id="UP000001095">
    <property type="component" value="Unassembled WGS sequence"/>
</dbReference>
<gene>
    <name evidence="2" type="ORF">HMPREF9696_02127</name>
</gene>
<accession>K8P8E5</accession>
<name>K8P8E5_9BRAD</name>
<organism evidence="2 3">
    <name type="scientific">Afipia clevelandensis ATCC 49720</name>
    <dbReference type="NCBI Taxonomy" id="883079"/>
    <lineage>
        <taxon>Bacteria</taxon>
        <taxon>Pseudomonadati</taxon>
        <taxon>Pseudomonadota</taxon>
        <taxon>Alphaproteobacteria</taxon>
        <taxon>Hyphomicrobiales</taxon>
        <taxon>Nitrobacteraceae</taxon>
        <taxon>Afipia</taxon>
    </lineage>
</organism>
<protein>
    <submittedName>
        <fullName evidence="2">Uncharacterized protein</fullName>
    </submittedName>
</protein>
<dbReference type="AlphaFoldDB" id="K8P8E5"/>
<feature type="region of interest" description="Disordered" evidence="1">
    <location>
        <begin position="1"/>
        <end position="22"/>
    </location>
</feature>
<dbReference type="PATRIC" id="fig|883079.3.peg.2158"/>
<feature type="region of interest" description="Disordered" evidence="1">
    <location>
        <begin position="40"/>
        <end position="87"/>
    </location>
</feature>